<evidence type="ECO:0000259" key="2">
    <source>
        <dbReference type="Pfam" id="PF09917"/>
    </source>
</evidence>
<evidence type="ECO:0000313" key="3">
    <source>
        <dbReference type="EMBL" id="QEC76411.1"/>
    </source>
</evidence>
<reference evidence="3 4" key="1">
    <citation type="journal article" date="2013" name="J. Microbiol.">
        <title>Mucilaginibacter ginsenosidivorax sp. nov., with ginsenoside converting activity isolated from sediment.</title>
        <authorList>
            <person name="Kim J.K."/>
            <person name="Choi T.E."/>
            <person name="Liu Q.M."/>
            <person name="Park H.Y."/>
            <person name="Yi T.H."/>
            <person name="Yoon M.H."/>
            <person name="Kim S.C."/>
            <person name="Im W.T."/>
        </authorList>
    </citation>
    <scope>NUCLEOTIDE SEQUENCE [LARGE SCALE GENOMIC DNA]</scope>
    <source>
        <strain evidence="3 4">KHI28</strain>
    </source>
</reference>
<dbReference type="Pfam" id="PF09917">
    <property type="entry name" value="DUF2147"/>
    <property type="match status" value="1"/>
</dbReference>
<dbReference type="OrthoDB" id="9814399at2"/>
<dbReference type="Gene3D" id="2.40.128.520">
    <property type="match status" value="1"/>
</dbReference>
<dbReference type="EMBL" id="CP042437">
    <property type="protein sequence ID" value="QEC76411.1"/>
    <property type="molecule type" value="Genomic_DNA"/>
</dbReference>
<dbReference type="AlphaFoldDB" id="A0A5B8VYQ8"/>
<proteinExistence type="predicted"/>
<evidence type="ECO:0000313" key="4">
    <source>
        <dbReference type="Proteomes" id="UP000321362"/>
    </source>
</evidence>
<dbReference type="Proteomes" id="UP000321362">
    <property type="component" value="Chromosome"/>
</dbReference>
<sequence length="146" mass="16514">MKIFNIAVALIISFTSVVKAQTVESAIVGKWESDKKDVRLEFFKSANEYQAKLLWGNKIVESDGKTSKRDEKNPDEKLRSRNIIGIISVNGLKWNGEEFTGGKIYNPPTGDTYKCKVWVKDGKLNLRGYMGFSMLGQTATFHPYNQ</sequence>
<evidence type="ECO:0000256" key="1">
    <source>
        <dbReference type="SAM" id="SignalP"/>
    </source>
</evidence>
<dbReference type="PANTHER" id="PTHR36919:SF2">
    <property type="entry name" value="BLL6627 PROTEIN"/>
    <property type="match status" value="1"/>
</dbReference>
<keyword evidence="1" id="KW-0732">Signal</keyword>
<dbReference type="PANTHER" id="PTHR36919">
    <property type="entry name" value="BLR1215 PROTEIN"/>
    <property type="match status" value="1"/>
</dbReference>
<dbReference type="KEGG" id="mgk:FSB76_10805"/>
<keyword evidence="4" id="KW-1185">Reference proteome</keyword>
<dbReference type="InterPro" id="IPR019223">
    <property type="entry name" value="DUF2147"/>
</dbReference>
<organism evidence="3 4">
    <name type="scientific">Mucilaginibacter ginsenosidivorax</name>
    <dbReference type="NCBI Taxonomy" id="862126"/>
    <lineage>
        <taxon>Bacteria</taxon>
        <taxon>Pseudomonadati</taxon>
        <taxon>Bacteroidota</taxon>
        <taxon>Sphingobacteriia</taxon>
        <taxon>Sphingobacteriales</taxon>
        <taxon>Sphingobacteriaceae</taxon>
        <taxon>Mucilaginibacter</taxon>
    </lineage>
</organism>
<feature type="domain" description="DUF2147" evidence="2">
    <location>
        <begin position="29"/>
        <end position="142"/>
    </location>
</feature>
<feature type="signal peptide" evidence="1">
    <location>
        <begin position="1"/>
        <end position="20"/>
    </location>
</feature>
<gene>
    <name evidence="3" type="ORF">FSB76_10805</name>
</gene>
<name>A0A5B8VYQ8_9SPHI</name>
<feature type="chain" id="PRO_5023051559" evidence="1">
    <location>
        <begin position="21"/>
        <end position="146"/>
    </location>
</feature>
<protein>
    <submittedName>
        <fullName evidence="3">DUF2147 domain-containing protein</fullName>
    </submittedName>
</protein>
<accession>A0A5B8VYQ8</accession>
<dbReference type="RefSeq" id="WP_147053585.1">
    <property type="nucleotide sequence ID" value="NZ_CP042437.1"/>
</dbReference>